<accession>A0AC35GM44</accession>
<dbReference type="Proteomes" id="UP000887580">
    <property type="component" value="Unplaced"/>
</dbReference>
<name>A0AC35GM44_9BILA</name>
<evidence type="ECO:0000313" key="2">
    <source>
        <dbReference type="WBParaSite" id="PS1159_v2.g6480.t1"/>
    </source>
</evidence>
<dbReference type="WBParaSite" id="PS1159_v2.g6480.t1">
    <property type="protein sequence ID" value="PS1159_v2.g6480.t1"/>
    <property type="gene ID" value="PS1159_v2.g6480"/>
</dbReference>
<protein>
    <submittedName>
        <fullName evidence="2">G-protein coupled receptors family 1 profile domain-containing protein</fullName>
    </submittedName>
</protein>
<reference evidence="2" key="1">
    <citation type="submission" date="2022-11" db="UniProtKB">
        <authorList>
            <consortium name="WormBaseParasite"/>
        </authorList>
    </citation>
    <scope>IDENTIFICATION</scope>
</reference>
<evidence type="ECO:0000313" key="1">
    <source>
        <dbReference type="Proteomes" id="UP000887580"/>
    </source>
</evidence>
<proteinExistence type="predicted"/>
<organism evidence="1 2">
    <name type="scientific">Panagrolaimus sp. PS1159</name>
    <dbReference type="NCBI Taxonomy" id="55785"/>
    <lineage>
        <taxon>Eukaryota</taxon>
        <taxon>Metazoa</taxon>
        <taxon>Ecdysozoa</taxon>
        <taxon>Nematoda</taxon>
        <taxon>Chromadorea</taxon>
        <taxon>Rhabditida</taxon>
        <taxon>Tylenchina</taxon>
        <taxon>Panagrolaimomorpha</taxon>
        <taxon>Panagrolaimoidea</taxon>
        <taxon>Panagrolaimidae</taxon>
        <taxon>Panagrolaimus</taxon>
    </lineage>
</organism>
<sequence length="215" mass="23977">MNEIDSSFGSISYSQTLFMVILYVVIGSLSILANTINIIVFSTNQDLRKTFAFIIVLDIGEIVNGISYILTGIGRWTELLLGRFGHPISVFDCFFSRYWPIPLILGTEIPAIMTILVSAERIIAVHRPGHYSSIFNYRNKVILIAATIILILLSLFWAGYSASISNRLTSTSHCGIITSTGKDFSTFHFIFVPSAYIASFLSLCFISYLQKVSFT</sequence>